<evidence type="ECO:0000313" key="3">
    <source>
        <dbReference type="Proteomes" id="UP000216311"/>
    </source>
</evidence>
<sequence>MAPEGVFRHGLAYLYAKATQAAAQIAGIGQAVDSLADRFNDAAFLYELTERTNVALATDMAVAANTATVTDIDPSRCAGAELRPAGQREGSGPDSVAAGQGDQTAGPEPVGAYA</sequence>
<accession>A0A255H3C5</accession>
<name>A0A255H3C5_9ACTN</name>
<protein>
    <submittedName>
        <fullName evidence="2">Uncharacterized protein</fullName>
    </submittedName>
</protein>
<keyword evidence="3" id="KW-1185">Reference proteome</keyword>
<proteinExistence type="predicted"/>
<dbReference type="Proteomes" id="UP000216311">
    <property type="component" value="Unassembled WGS sequence"/>
</dbReference>
<dbReference type="AlphaFoldDB" id="A0A255H3C5"/>
<evidence type="ECO:0000256" key="1">
    <source>
        <dbReference type="SAM" id="MobiDB-lite"/>
    </source>
</evidence>
<reference evidence="2 3" key="1">
    <citation type="submission" date="2017-07" db="EMBL/GenBank/DDBJ databases">
        <title>Draft whole genome sequences of clinical Proprionibacteriaceae strains.</title>
        <authorList>
            <person name="Bernier A.-M."/>
            <person name="Bernard K."/>
            <person name="Domingo M.-C."/>
        </authorList>
    </citation>
    <scope>NUCLEOTIDE SEQUENCE [LARGE SCALE GENOMIC DNA]</scope>
    <source>
        <strain evidence="2 3">NML 130396</strain>
    </source>
</reference>
<comment type="caution">
    <text evidence="2">The sequence shown here is derived from an EMBL/GenBank/DDBJ whole genome shotgun (WGS) entry which is preliminary data.</text>
</comment>
<dbReference type="RefSeq" id="WP_094363935.1">
    <property type="nucleotide sequence ID" value="NZ_NMVQ01000012.1"/>
</dbReference>
<organism evidence="2 3">
    <name type="scientific">Enemella dayhoffiae</name>
    <dbReference type="NCBI Taxonomy" id="2016507"/>
    <lineage>
        <taxon>Bacteria</taxon>
        <taxon>Bacillati</taxon>
        <taxon>Actinomycetota</taxon>
        <taxon>Actinomycetes</taxon>
        <taxon>Propionibacteriales</taxon>
        <taxon>Propionibacteriaceae</taxon>
        <taxon>Enemella</taxon>
    </lineage>
</organism>
<evidence type="ECO:0000313" key="2">
    <source>
        <dbReference type="EMBL" id="OYO22190.1"/>
    </source>
</evidence>
<gene>
    <name evidence="2" type="ORF">CGZ93_09890</name>
</gene>
<dbReference type="EMBL" id="NMVQ01000012">
    <property type="protein sequence ID" value="OYO22190.1"/>
    <property type="molecule type" value="Genomic_DNA"/>
</dbReference>
<feature type="region of interest" description="Disordered" evidence="1">
    <location>
        <begin position="75"/>
        <end position="114"/>
    </location>
</feature>